<dbReference type="RefSeq" id="WP_209796524.1">
    <property type="nucleotide sequence ID" value="NZ_JAGGJZ010000003.1"/>
</dbReference>
<dbReference type="PANTHER" id="PTHR46018:SF2">
    <property type="entry name" value="ZINC PHOSPHODIESTERASE ELAC PROTEIN 1"/>
    <property type="match status" value="1"/>
</dbReference>
<feature type="binding site" evidence="8">
    <location>
        <position position="66"/>
    </location>
    <ligand>
        <name>Zn(2+)</name>
        <dbReference type="ChEBI" id="CHEBI:29105"/>
        <label>2</label>
        <note>catalytic</note>
    </ligand>
</feature>
<dbReference type="GO" id="GO:0042781">
    <property type="term" value="F:3'-tRNA processing endoribonuclease activity"/>
    <property type="evidence" value="ECO:0007669"/>
    <property type="project" value="UniProtKB-EC"/>
</dbReference>
<feature type="binding site" evidence="8">
    <location>
        <position position="218"/>
    </location>
    <ligand>
        <name>Zn(2+)</name>
        <dbReference type="ChEBI" id="CHEBI:29105"/>
        <label>1</label>
        <note>catalytic</note>
    </ligand>
</feature>
<feature type="binding site" evidence="8">
    <location>
        <position position="61"/>
    </location>
    <ligand>
        <name>Zn(2+)</name>
        <dbReference type="ChEBI" id="CHEBI:29105"/>
        <label>1</label>
        <note>catalytic</note>
    </ligand>
</feature>
<dbReference type="NCBIfam" id="TIGR02651">
    <property type="entry name" value="RNase_Z"/>
    <property type="match status" value="1"/>
</dbReference>
<gene>
    <name evidence="8" type="primary">rnz</name>
    <name evidence="9" type="ORF">J2Z53_001248</name>
</gene>
<feature type="binding site" evidence="8">
    <location>
        <position position="150"/>
    </location>
    <ligand>
        <name>Zn(2+)</name>
        <dbReference type="ChEBI" id="CHEBI:29105"/>
        <label>1</label>
        <note>catalytic</note>
    </ligand>
</feature>
<dbReference type="SUPFAM" id="SSF56281">
    <property type="entry name" value="Metallo-hydrolase/oxidoreductase"/>
    <property type="match status" value="1"/>
</dbReference>
<sequence length="314" mass="35604">MINLTFLGTGGGMPMPYRHLSSLMINYKGRKILIDCGEGCQIGIREYSLGFKSIDIIFITHGHGDHVNGISGLLSTIRNSGREKDLIIIGPKGIKDIIKGLMITAKYLTYSIEVIECEEEKLFFNLKDGRINFCDEKLSEIEIDTLPLDHSTDCIGAKIKINRKAKFDKELAIKNNVPKIIWSKLQKGEIVDYEGVRYTSDLVLGEKRRGIILSYIVDSRPIDSIIDFIYKSDLFICEGTYGDNDDLEKAIKNKHMTFKEGATLAKRSFSHELIFTHFSPSMMNPKEFINNATEVFNNSHIAYDGMKKEINFIK</sequence>
<evidence type="ECO:0000256" key="6">
    <source>
        <dbReference type="ARBA" id="ARBA00022801"/>
    </source>
</evidence>
<evidence type="ECO:0000256" key="1">
    <source>
        <dbReference type="ARBA" id="ARBA00011738"/>
    </source>
</evidence>
<keyword evidence="3 8" id="KW-0540">Nuclease</keyword>
<evidence type="ECO:0000256" key="5">
    <source>
        <dbReference type="ARBA" id="ARBA00022759"/>
    </source>
</evidence>
<keyword evidence="5 8" id="KW-0255">Endonuclease</keyword>
<evidence type="ECO:0000256" key="8">
    <source>
        <dbReference type="HAMAP-Rule" id="MF_01818"/>
    </source>
</evidence>
<protein>
    <recommendedName>
        <fullName evidence="8">Ribonuclease Z</fullName>
        <shortName evidence="8">RNase Z</shortName>
        <ecNumber evidence="8">3.1.26.11</ecNumber>
    </recommendedName>
    <alternativeName>
        <fullName evidence="8">tRNA 3 endonuclease</fullName>
    </alternativeName>
    <alternativeName>
        <fullName evidence="8">tRNase Z</fullName>
    </alternativeName>
</protein>
<proteinExistence type="inferred from homology"/>
<dbReference type="InterPro" id="IPR036866">
    <property type="entry name" value="RibonucZ/Hydroxyglut_hydro"/>
</dbReference>
<keyword evidence="2 8" id="KW-0819">tRNA processing</keyword>
<comment type="caution">
    <text evidence="9">The sequence shown here is derived from an EMBL/GenBank/DDBJ whole genome shotgun (WGS) entry which is preliminary data.</text>
</comment>
<organism evidence="9 10">
    <name type="scientific">Clostridium moniliforme</name>
    <dbReference type="NCBI Taxonomy" id="39489"/>
    <lineage>
        <taxon>Bacteria</taxon>
        <taxon>Bacillati</taxon>
        <taxon>Bacillota</taxon>
        <taxon>Clostridia</taxon>
        <taxon>Eubacteriales</taxon>
        <taxon>Clostridiaceae</taxon>
        <taxon>Clostridium</taxon>
    </lineage>
</organism>
<accession>A0ABS4F094</accession>
<dbReference type="Pfam" id="PF23023">
    <property type="entry name" value="Anti-Pycsar_Apyc1"/>
    <property type="match status" value="1"/>
</dbReference>
<dbReference type="CDD" id="cd07717">
    <property type="entry name" value="RNaseZ_ZiPD-like_MBL-fold"/>
    <property type="match status" value="1"/>
</dbReference>
<keyword evidence="4 8" id="KW-0479">Metal-binding</keyword>
<comment type="catalytic activity">
    <reaction evidence="8">
        <text>Endonucleolytic cleavage of RNA, removing extra 3' nucleotides from tRNA precursor, generating 3' termini of tRNAs. A 3'-hydroxy group is left at the tRNA terminus and a 5'-phosphoryl group is left at the trailer molecule.</text>
        <dbReference type="EC" id="3.1.26.11"/>
    </reaction>
</comment>
<reference evidence="9 10" key="1">
    <citation type="submission" date="2021-03" db="EMBL/GenBank/DDBJ databases">
        <title>Genomic Encyclopedia of Type Strains, Phase IV (KMG-IV): sequencing the most valuable type-strain genomes for metagenomic binning, comparative biology and taxonomic classification.</title>
        <authorList>
            <person name="Goeker M."/>
        </authorList>
    </citation>
    <scope>NUCLEOTIDE SEQUENCE [LARGE SCALE GENOMIC DNA]</scope>
    <source>
        <strain evidence="9 10">DSM 3984</strain>
    </source>
</reference>
<feature type="binding site" evidence="8">
    <location>
        <position position="63"/>
    </location>
    <ligand>
        <name>Zn(2+)</name>
        <dbReference type="ChEBI" id="CHEBI:29105"/>
        <label>1</label>
        <note>catalytic</note>
    </ligand>
</feature>
<dbReference type="HAMAP" id="MF_01818">
    <property type="entry name" value="RNase_Z_BN"/>
    <property type="match status" value="1"/>
</dbReference>
<feature type="active site" description="Proton acceptor" evidence="8">
    <location>
        <position position="65"/>
    </location>
</feature>
<evidence type="ECO:0000256" key="4">
    <source>
        <dbReference type="ARBA" id="ARBA00022723"/>
    </source>
</evidence>
<comment type="cofactor">
    <cofactor evidence="8">
        <name>Zn(2+)</name>
        <dbReference type="ChEBI" id="CHEBI:29105"/>
    </cofactor>
    <text evidence="8">Binds 2 Zn(2+) ions.</text>
</comment>
<feature type="binding site" evidence="8">
    <location>
        <position position="65"/>
    </location>
    <ligand>
        <name>Zn(2+)</name>
        <dbReference type="ChEBI" id="CHEBI:29105"/>
        <label>2</label>
        <note>catalytic</note>
    </ligand>
</feature>
<dbReference type="Gene3D" id="3.60.15.10">
    <property type="entry name" value="Ribonuclease Z/Hydroxyacylglutathione hydrolase-like"/>
    <property type="match status" value="1"/>
</dbReference>
<keyword evidence="10" id="KW-1185">Reference proteome</keyword>
<comment type="function">
    <text evidence="8">Zinc phosphodiesterase, which displays some tRNA 3'-processing endonuclease activity. Probably involved in tRNA maturation, by removing a 3'-trailer from precursor tRNA.</text>
</comment>
<comment type="similarity">
    <text evidence="8">Belongs to the RNase Z family.</text>
</comment>
<comment type="subunit">
    <text evidence="1 8">Homodimer.</text>
</comment>
<evidence type="ECO:0000313" key="9">
    <source>
        <dbReference type="EMBL" id="MBP1889665.1"/>
    </source>
</evidence>
<dbReference type="EMBL" id="JAGGJZ010000003">
    <property type="protein sequence ID" value="MBP1889665.1"/>
    <property type="molecule type" value="Genomic_DNA"/>
</dbReference>
<dbReference type="EC" id="3.1.26.11" evidence="8"/>
<feature type="binding site" evidence="8">
    <location>
        <position position="218"/>
    </location>
    <ligand>
        <name>Zn(2+)</name>
        <dbReference type="ChEBI" id="CHEBI:29105"/>
        <label>2</label>
        <note>catalytic</note>
    </ligand>
</feature>
<keyword evidence="6 8" id="KW-0378">Hydrolase</keyword>
<dbReference type="InterPro" id="IPR013471">
    <property type="entry name" value="RNase_Z/BN"/>
</dbReference>
<feature type="binding site" evidence="8">
    <location>
        <position position="277"/>
    </location>
    <ligand>
        <name>Zn(2+)</name>
        <dbReference type="ChEBI" id="CHEBI:29105"/>
        <label>2</label>
        <note>catalytic</note>
    </ligand>
</feature>
<dbReference type="NCBIfam" id="NF000801">
    <property type="entry name" value="PRK00055.1-3"/>
    <property type="match status" value="1"/>
</dbReference>
<evidence type="ECO:0000256" key="3">
    <source>
        <dbReference type="ARBA" id="ARBA00022722"/>
    </source>
</evidence>
<name>A0ABS4F094_9CLOT</name>
<evidence type="ECO:0000256" key="2">
    <source>
        <dbReference type="ARBA" id="ARBA00022694"/>
    </source>
</evidence>
<evidence type="ECO:0000313" key="10">
    <source>
        <dbReference type="Proteomes" id="UP000783390"/>
    </source>
</evidence>
<keyword evidence="7 8" id="KW-0862">Zinc</keyword>
<dbReference type="Proteomes" id="UP000783390">
    <property type="component" value="Unassembled WGS sequence"/>
</dbReference>
<dbReference type="PANTHER" id="PTHR46018">
    <property type="entry name" value="ZINC PHOSPHODIESTERASE ELAC PROTEIN 1"/>
    <property type="match status" value="1"/>
</dbReference>
<evidence type="ECO:0000256" key="7">
    <source>
        <dbReference type="ARBA" id="ARBA00022833"/>
    </source>
</evidence>